<reference evidence="1" key="1">
    <citation type="submission" date="2013-07" db="EMBL/GenBank/DDBJ databases">
        <title>The genome of Eucalyptus grandis.</title>
        <authorList>
            <person name="Schmutz J."/>
            <person name="Hayes R."/>
            <person name="Myburg A."/>
            <person name="Tuskan G."/>
            <person name="Grattapaglia D."/>
            <person name="Rokhsar D.S."/>
        </authorList>
    </citation>
    <scope>NUCLEOTIDE SEQUENCE</scope>
    <source>
        <tissue evidence="1">Leaf extractions</tissue>
    </source>
</reference>
<dbReference type="Gramene" id="KCW57415">
    <property type="protein sequence ID" value="KCW57415"/>
    <property type="gene ID" value="EUGRSUZ_H00195"/>
</dbReference>
<protein>
    <submittedName>
        <fullName evidence="1">Uncharacterized protein</fullName>
    </submittedName>
</protein>
<dbReference type="InParanoid" id="A0A059AVF8"/>
<name>A0A059AVF8_EUCGR</name>
<accession>A0A059AVF8</accession>
<organism evidence="1">
    <name type="scientific">Eucalyptus grandis</name>
    <name type="common">Flooded gum</name>
    <dbReference type="NCBI Taxonomy" id="71139"/>
    <lineage>
        <taxon>Eukaryota</taxon>
        <taxon>Viridiplantae</taxon>
        <taxon>Streptophyta</taxon>
        <taxon>Embryophyta</taxon>
        <taxon>Tracheophyta</taxon>
        <taxon>Spermatophyta</taxon>
        <taxon>Magnoliopsida</taxon>
        <taxon>eudicotyledons</taxon>
        <taxon>Gunneridae</taxon>
        <taxon>Pentapetalae</taxon>
        <taxon>rosids</taxon>
        <taxon>malvids</taxon>
        <taxon>Myrtales</taxon>
        <taxon>Myrtaceae</taxon>
        <taxon>Myrtoideae</taxon>
        <taxon>Eucalypteae</taxon>
        <taxon>Eucalyptus</taxon>
    </lineage>
</organism>
<gene>
    <name evidence="1" type="ORF">EUGRSUZ_H00195</name>
</gene>
<dbReference type="EMBL" id="KK198760">
    <property type="protein sequence ID" value="KCW57415.1"/>
    <property type="molecule type" value="Genomic_DNA"/>
</dbReference>
<evidence type="ECO:0000313" key="1">
    <source>
        <dbReference type="EMBL" id="KCW57415.1"/>
    </source>
</evidence>
<dbReference type="AlphaFoldDB" id="A0A059AVF8"/>
<proteinExistence type="predicted"/>
<sequence length="66" mass="7812">MIVHRYLARITTSSMRLITSQCSLFNFQNIPLNIILGLNTSFINQNYDPDDFKVLMTHKERRHTSR</sequence>